<reference evidence="1" key="1">
    <citation type="journal article" date="2014" name="Front. Microbiol.">
        <title>High frequency of phylogenetically diverse reductive dehalogenase-homologous genes in deep subseafloor sedimentary metagenomes.</title>
        <authorList>
            <person name="Kawai M."/>
            <person name="Futagami T."/>
            <person name="Toyoda A."/>
            <person name="Takaki Y."/>
            <person name="Nishi S."/>
            <person name="Hori S."/>
            <person name="Arai W."/>
            <person name="Tsubouchi T."/>
            <person name="Morono Y."/>
            <person name="Uchiyama I."/>
            <person name="Ito T."/>
            <person name="Fujiyama A."/>
            <person name="Inagaki F."/>
            <person name="Takami H."/>
        </authorList>
    </citation>
    <scope>NUCLEOTIDE SEQUENCE</scope>
    <source>
        <strain evidence="1">Expedition CK06-06</strain>
    </source>
</reference>
<dbReference type="AlphaFoldDB" id="X1EBF8"/>
<evidence type="ECO:0000313" key="1">
    <source>
        <dbReference type="EMBL" id="GAH30621.1"/>
    </source>
</evidence>
<sequence length="321" mass="36478">MGSSILYPKLTELSKLDLLDRASQFIFSTGLNDGTSKLCKANMKYGLASFQLIQEKYGFEPKATFISSPDETISRNKFRWNSGLGYGGRLNWGDGNDKLIFLNVKPNCCGLLVGGLEELPDPYNLIKKIDTIKSKELYHDGVLINWDYDISNHFINCLETKNLSDIDLPPYIFLIHGSAPEFRDDKYGIGLYIDKSRTLKDIKINGEFTGSIISKYRDKIIFSDNIKISDSEGIIITEGLLTGFEKIGNILTPFSRNSDFKWNLIDIPLEYSVLIPEDTMEQYDQGQFSNEFPFTINLLHTAGLLLNDLKFGLNHLDFFQR</sequence>
<name>X1EBF8_9ZZZZ</name>
<comment type="caution">
    <text evidence="1">The sequence shown here is derived from an EMBL/GenBank/DDBJ whole genome shotgun (WGS) entry which is preliminary data.</text>
</comment>
<feature type="non-terminal residue" evidence="1">
    <location>
        <position position="321"/>
    </location>
</feature>
<dbReference type="EMBL" id="BARU01002720">
    <property type="protein sequence ID" value="GAH30621.1"/>
    <property type="molecule type" value="Genomic_DNA"/>
</dbReference>
<organism evidence="1">
    <name type="scientific">marine sediment metagenome</name>
    <dbReference type="NCBI Taxonomy" id="412755"/>
    <lineage>
        <taxon>unclassified sequences</taxon>
        <taxon>metagenomes</taxon>
        <taxon>ecological metagenomes</taxon>
    </lineage>
</organism>
<protein>
    <submittedName>
        <fullName evidence="1">Uncharacterized protein</fullName>
    </submittedName>
</protein>
<accession>X1EBF8</accession>
<proteinExistence type="predicted"/>
<gene>
    <name evidence="1" type="ORF">S03H2_06275</name>
</gene>